<comment type="caution">
    <text evidence="1">The sequence shown here is derived from an EMBL/GenBank/DDBJ whole genome shotgun (WGS) entry which is preliminary data.</text>
</comment>
<proteinExistence type="predicted"/>
<dbReference type="AlphaFoldDB" id="A0A1G1YQ48"/>
<protein>
    <submittedName>
        <fullName evidence="1">Uncharacterized protein</fullName>
    </submittedName>
</protein>
<name>A0A1G1YQ48_9BACT</name>
<reference evidence="1 2" key="1">
    <citation type="journal article" date="2016" name="Nat. Commun.">
        <title>Thousands of microbial genomes shed light on interconnected biogeochemical processes in an aquifer system.</title>
        <authorList>
            <person name="Anantharaman K."/>
            <person name="Brown C.T."/>
            <person name="Hug L.A."/>
            <person name="Sharon I."/>
            <person name="Castelle C.J."/>
            <person name="Probst A.J."/>
            <person name="Thomas B.C."/>
            <person name="Singh A."/>
            <person name="Wilkins M.J."/>
            <person name="Karaoz U."/>
            <person name="Brodie E.L."/>
            <person name="Williams K.H."/>
            <person name="Hubbard S.S."/>
            <person name="Banfield J.F."/>
        </authorList>
    </citation>
    <scope>NUCLEOTIDE SEQUENCE [LARGE SCALE GENOMIC DNA]</scope>
</reference>
<organism evidence="1 2">
    <name type="scientific">Candidatus Buchananbacteria bacterium RIFCSPLOWO2_01_FULL_40_23b</name>
    <dbReference type="NCBI Taxonomy" id="1797544"/>
    <lineage>
        <taxon>Bacteria</taxon>
        <taxon>Candidatus Buchananiibacteriota</taxon>
    </lineage>
</organism>
<sequence length="105" mass="12396">MSIETYLIEANAEFLRTSESSLSKVLEMAQVLRYNPISFGKVALISKRDETPYKETEAIVLRMDPRTKNDCVLIKEEYNENDIKKTQHVFYYAKSLKEIEERERK</sequence>
<dbReference type="EMBL" id="MHIN01000045">
    <property type="protein sequence ID" value="OGY53557.1"/>
    <property type="molecule type" value="Genomic_DNA"/>
</dbReference>
<evidence type="ECO:0000313" key="1">
    <source>
        <dbReference type="EMBL" id="OGY53557.1"/>
    </source>
</evidence>
<accession>A0A1G1YQ48</accession>
<dbReference type="Proteomes" id="UP000178122">
    <property type="component" value="Unassembled WGS sequence"/>
</dbReference>
<gene>
    <name evidence="1" type="ORF">A2912_03740</name>
</gene>
<evidence type="ECO:0000313" key="2">
    <source>
        <dbReference type="Proteomes" id="UP000178122"/>
    </source>
</evidence>